<dbReference type="Proteomes" id="UP000178912">
    <property type="component" value="Unassembled WGS sequence"/>
</dbReference>
<reference evidence="2" key="1">
    <citation type="submission" date="2016-03" db="EMBL/GenBank/DDBJ databases">
        <authorList>
            <person name="Guldener U."/>
        </authorList>
    </citation>
    <scope>NUCLEOTIDE SEQUENCE [LARGE SCALE GENOMIC DNA]</scope>
    <source>
        <strain evidence="2">04CH-RAC-A.6.1</strain>
    </source>
</reference>
<dbReference type="OrthoDB" id="3431997at2759"/>
<dbReference type="EMBL" id="FJUX01000034">
    <property type="protein sequence ID" value="CZS97974.1"/>
    <property type="molecule type" value="Genomic_DNA"/>
</dbReference>
<keyword evidence="2" id="KW-1185">Reference proteome</keyword>
<sequence length="312" mass="34579">MHRSNSRSKWMDVLGFDQPVEARGYRHSPSSSISSCSSDGQESAYEFVRYPLHSPTYATYAKFPKDITFFRSKGDILLSPSSPAPSANDIKPLPAPPHLFYITVQKDPYSITSAGRPDLLIHSGPTKASSVMSFAKFHSVTQITDMTLCPTPPRAESAIFSTPNFSVPRSTQETLKQHTRPRFTFESLAPTGGLLSVEKYEFCHTLPWSDVREKFEWRHTSGPIKRSIDRDSGGMKLIRVSTGDVVAVYAGLRQSSKAKNPSRVQGMFRFLRGDSTVGLGGEFEVLAITSILSLVERGRRVAMAHKKAFGLN</sequence>
<gene>
    <name evidence="1" type="ORF">RAG0_06859</name>
</gene>
<dbReference type="AlphaFoldDB" id="A0A1E1KM86"/>
<name>A0A1E1KM86_9HELO</name>
<accession>A0A1E1KM86</accession>
<protein>
    <submittedName>
        <fullName evidence="1">Uncharacterized protein</fullName>
    </submittedName>
</protein>
<evidence type="ECO:0000313" key="2">
    <source>
        <dbReference type="Proteomes" id="UP000178912"/>
    </source>
</evidence>
<proteinExistence type="predicted"/>
<organism evidence="1 2">
    <name type="scientific">Rhynchosporium agropyri</name>
    <dbReference type="NCBI Taxonomy" id="914238"/>
    <lineage>
        <taxon>Eukaryota</taxon>
        <taxon>Fungi</taxon>
        <taxon>Dikarya</taxon>
        <taxon>Ascomycota</taxon>
        <taxon>Pezizomycotina</taxon>
        <taxon>Leotiomycetes</taxon>
        <taxon>Helotiales</taxon>
        <taxon>Ploettnerulaceae</taxon>
        <taxon>Rhynchosporium</taxon>
    </lineage>
</organism>
<evidence type="ECO:0000313" key="1">
    <source>
        <dbReference type="EMBL" id="CZS97974.1"/>
    </source>
</evidence>